<evidence type="ECO:0000256" key="11">
    <source>
        <dbReference type="SAM" id="SignalP"/>
    </source>
</evidence>
<name>A0A974C201_XENLA</name>
<evidence type="ECO:0000256" key="2">
    <source>
        <dbReference type="ARBA" id="ARBA00009500"/>
    </source>
</evidence>
<keyword evidence="5" id="KW-0325">Glycoprotein</keyword>
<evidence type="ECO:0000256" key="4">
    <source>
        <dbReference type="ARBA" id="ARBA00022729"/>
    </source>
</evidence>
<evidence type="ECO:0000256" key="1">
    <source>
        <dbReference type="ARBA" id="ARBA00004613"/>
    </source>
</evidence>
<comment type="subcellular location">
    <subcellularLocation>
        <location evidence="1">Secreted</location>
    </subcellularLocation>
</comment>
<dbReference type="EMBL" id="CM004481">
    <property type="protein sequence ID" value="OCT65053.1"/>
    <property type="molecule type" value="Genomic_DNA"/>
</dbReference>
<organism evidence="13 14">
    <name type="scientific">Xenopus laevis</name>
    <name type="common">African clawed frog</name>
    <dbReference type="NCBI Taxonomy" id="8355"/>
    <lineage>
        <taxon>Eukaryota</taxon>
        <taxon>Metazoa</taxon>
        <taxon>Chordata</taxon>
        <taxon>Craniata</taxon>
        <taxon>Vertebrata</taxon>
        <taxon>Euteleostomi</taxon>
        <taxon>Amphibia</taxon>
        <taxon>Batrachia</taxon>
        <taxon>Anura</taxon>
        <taxon>Pipoidea</taxon>
        <taxon>Pipidae</taxon>
        <taxon>Xenopodinae</taxon>
        <taxon>Xenopus</taxon>
        <taxon>Xenopus</taxon>
    </lineage>
</organism>
<dbReference type="FunFam" id="3.30.497.10:FF:000001">
    <property type="entry name" value="Serine protease inhibitor"/>
    <property type="match status" value="1"/>
</dbReference>
<dbReference type="GO" id="GO:0005615">
    <property type="term" value="C:extracellular space"/>
    <property type="evidence" value="ECO:0007669"/>
    <property type="project" value="InterPro"/>
</dbReference>
<dbReference type="InterPro" id="IPR023796">
    <property type="entry name" value="Serpin_dom"/>
</dbReference>
<evidence type="ECO:0000256" key="3">
    <source>
        <dbReference type="ARBA" id="ARBA00022525"/>
    </source>
</evidence>
<dbReference type="PANTHER" id="PTHR11461">
    <property type="entry name" value="SERINE PROTEASE INHIBITOR, SERPIN"/>
    <property type="match status" value="1"/>
</dbReference>
<dbReference type="PANTHER" id="PTHR11461:SF375">
    <property type="entry name" value="THYROXINE-BINDING GLOBULIN"/>
    <property type="match status" value="1"/>
</dbReference>
<accession>A0A974C201</accession>
<keyword evidence="3" id="KW-0964">Secreted</keyword>
<evidence type="ECO:0000313" key="13">
    <source>
        <dbReference type="EMBL" id="OCT65053.1"/>
    </source>
</evidence>
<feature type="signal peptide" evidence="11">
    <location>
        <begin position="1"/>
        <end position="21"/>
    </location>
</feature>
<reference evidence="14" key="1">
    <citation type="journal article" date="2016" name="Nature">
        <title>Genome evolution in the allotetraploid frog Xenopus laevis.</title>
        <authorList>
            <person name="Session A.M."/>
            <person name="Uno Y."/>
            <person name="Kwon T."/>
            <person name="Chapman J.A."/>
            <person name="Toyoda A."/>
            <person name="Takahashi S."/>
            <person name="Fukui A."/>
            <person name="Hikosaka A."/>
            <person name="Suzuki A."/>
            <person name="Kondo M."/>
            <person name="van Heeringen S.J."/>
            <person name="Quigley I."/>
            <person name="Heinz S."/>
            <person name="Ogino H."/>
            <person name="Ochi H."/>
            <person name="Hellsten U."/>
            <person name="Lyons J.B."/>
            <person name="Simakov O."/>
            <person name="Putnam N."/>
            <person name="Stites J."/>
            <person name="Kuroki Y."/>
            <person name="Tanaka T."/>
            <person name="Michiue T."/>
            <person name="Watanabe M."/>
            <person name="Bogdanovic O."/>
            <person name="Lister R."/>
            <person name="Georgiou G."/>
            <person name="Paranjpe S.S."/>
            <person name="van Kruijsbergen I."/>
            <person name="Shu S."/>
            <person name="Carlson J."/>
            <person name="Kinoshita T."/>
            <person name="Ohta Y."/>
            <person name="Mawaribuchi S."/>
            <person name="Jenkins J."/>
            <person name="Grimwood J."/>
            <person name="Schmutz J."/>
            <person name="Mitros T."/>
            <person name="Mozaffari S.V."/>
            <person name="Suzuki Y."/>
            <person name="Haramoto Y."/>
            <person name="Yamamoto T.S."/>
            <person name="Takagi C."/>
            <person name="Heald R."/>
            <person name="Miller K."/>
            <person name="Haudenschild C."/>
            <person name="Kitzman J."/>
            <person name="Nakayama T."/>
            <person name="Izutsu Y."/>
            <person name="Robert J."/>
            <person name="Fortriede J."/>
            <person name="Burns K."/>
            <person name="Lotay V."/>
            <person name="Karimi K."/>
            <person name="Yasuoka Y."/>
            <person name="Dichmann D.S."/>
            <person name="Flajnik M.F."/>
            <person name="Houston D.W."/>
            <person name="Shendure J."/>
            <person name="DuPasquier L."/>
            <person name="Vize P.D."/>
            <person name="Zorn A.M."/>
            <person name="Ito M."/>
            <person name="Marcotte E.M."/>
            <person name="Wallingford J.B."/>
            <person name="Ito Y."/>
            <person name="Asashima M."/>
            <person name="Ueno N."/>
            <person name="Matsuda Y."/>
            <person name="Veenstra G.J."/>
            <person name="Fujiyama A."/>
            <person name="Harland R.M."/>
            <person name="Taira M."/>
            <person name="Rokhsar D.S."/>
        </authorList>
    </citation>
    <scope>NUCLEOTIDE SEQUENCE [LARGE SCALE GENOMIC DNA]</scope>
    <source>
        <strain evidence="14">J</strain>
    </source>
</reference>
<dbReference type="Gene3D" id="3.30.497.10">
    <property type="entry name" value="Antithrombin, subunit I, domain 2"/>
    <property type="match status" value="1"/>
</dbReference>
<gene>
    <name evidence="13" type="ORF">XELAEV_18041295mg</name>
</gene>
<evidence type="ECO:0000256" key="8">
    <source>
        <dbReference type="ARBA" id="ARBA00042967"/>
    </source>
</evidence>
<evidence type="ECO:0000259" key="12">
    <source>
        <dbReference type="SMART" id="SM00093"/>
    </source>
</evidence>
<dbReference type="SUPFAM" id="SSF56574">
    <property type="entry name" value="Serpins"/>
    <property type="match status" value="1"/>
</dbReference>
<protein>
    <recommendedName>
        <fullName evidence="7">Thyroxine-binding globulin</fullName>
    </recommendedName>
    <alternativeName>
        <fullName evidence="9">Serpin A7</fullName>
    </alternativeName>
    <alternativeName>
        <fullName evidence="8">T4-binding globulin</fullName>
    </alternativeName>
</protein>
<dbReference type="GO" id="GO:0004867">
    <property type="term" value="F:serine-type endopeptidase inhibitor activity"/>
    <property type="evidence" value="ECO:0007669"/>
    <property type="project" value="InterPro"/>
</dbReference>
<comment type="similarity">
    <text evidence="2 10">Belongs to the serpin family.</text>
</comment>
<feature type="chain" id="PRO_5037133793" description="Thyroxine-binding globulin" evidence="11">
    <location>
        <begin position="22"/>
        <end position="208"/>
    </location>
</feature>
<dbReference type="Proteomes" id="UP000694892">
    <property type="component" value="Chromosome 8S"/>
</dbReference>
<proteinExistence type="inferred from homology"/>
<evidence type="ECO:0000256" key="7">
    <source>
        <dbReference type="ARBA" id="ARBA00039512"/>
    </source>
</evidence>
<keyword evidence="4 11" id="KW-0732">Signal</keyword>
<feature type="domain" description="Serpin" evidence="12">
    <location>
        <begin position="55"/>
        <end position="206"/>
    </location>
</feature>
<dbReference type="Pfam" id="PF00079">
    <property type="entry name" value="Serpin"/>
    <property type="match status" value="1"/>
</dbReference>
<evidence type="ECO:0000313" key="14">
    <source>
        <dbReference type="Proteomes" id="UP000694892"/>
    </source>
</evidence>
<dbReference type="InterPro" id="IPR036186">
    <property type="entry name" value="Serpin_sf"/>
</dbReference>
<dbReference type="SMART" id="SM00093">
    <property type="entry name" value="SERPIN"/>
    <property type="match status" value="1"/>
</dbReference>
<evidence type="ECO:0000256" key="10">
    <source>
        <dbReference type="RuleBase" id="RU000411"/>
    </source>
</evidence>
<evidence type="ECO:0000256" key="9">
    <source>
        <dbReference type="ARBA" id="ARBA00043177"/>
    </source>
</evidence>
<evidence type="ECO:0000256" key="5">
    <source>
        <dbReference type="ARBA" id="ARBA00023180"/>
    </source>
</evidence>
<evidence type="ECO:0000256" key="6">
    <source>
        <dbReference type="ARBA" id="ARBA00037352"/>
    </source>
</evidence>
<dbReference type="InterPro" id="IPR000215">
    <property type="entry name" value="Serpin_fam"/>
</dbReference>
<dbReference type="OMA" id="HHYHANI"/>
<dbReference type="InterPro" id="IPR042178">
    <property type="entry name" value="Serpin_sf_1"/>
</dbReference>
<sequence>MGRLPYLVFFITCIFASRSEASHDDSHQAHANSHGEDKIAKAQEAIGSTNIDFALNLYKHLVTETQAEEKSTPKNLVFSPISILTAFSMLLLGAKSESHQQILNGLSLNQTQVPEEDMHEAFEHILQVLNRPKSDLQVNIGNAVFVEDSLKILDSFVQEIEHHYHANIFSSHFKNPAEAEKQINDYVSNKTDGKIQELVKDLSQQSCF</sequence>
<comment type="function">
    <text evidence="6">Major thyroid hormone transport protein in serum.</text>
</comment>
<dbReference type="AlphaFoldDB" id="A0A974C201"/>